<evidence type="ECO:0000313" key="4">
    <source>
        <dbReference type="Proteomes" id="UP000516444"/>
    </source>
</evidence>
<dbReference type="GO" id="GO:0003995">
    <property type="term" value="F:acyl-CoA dehydrogenase activity"/>
    <property type="evidence" value="ECO:0007669"/>
    <property type="project" value="TreeGrafter"/>
</dbReference>
<dbReference type="InterPro" id="IPR013107">
    <property type="entry name" value="Acyl-CoA_DH_C"/>
</dbReference>
<reference evidence="3 4" key="1">
    <citation type="journal article" date="2014" name="Int. J. Syst. Evol. Microbiol.">
        <title>Complete genome sequence of Corynebacterium casei LMG S-19264T (=DSM 44701T), isolated from a smear-ripened cheese.</title>
        <authorList>
            <consortium name="US DOE Joint Genome Institute (JGI-PGF)"/>
            <person name="Walter F."/>
            <person name="Albersmeier A."/>
            <person name="Kalinowski J."/>
            <person name="Ruckert C."/>
        </authorList>
    </citation>
    <scope>NUCLEOTIDE SEQUENCE [LARGE SCALE GENOMIC DNA]</scope>
    <source>
        <strain evidence="3 4">JCM 4677</strain>
    </source>
</reference>
<dbReference type="GO" id="GO:0033539">
    <property type="term" value="P:fatty acid beta-oxidation using acyl-CoA dehydrogenase"/>
    <property type="evidence" value="ECO:0007669"/>
    <property type="project" value="TreeGrafter"/>
</dbReference>
<feature type="domain" description="Acyl-CoA dehydrogenase C-terminal" evidence="2">
    <location>
        <begin position="229"/>
        <end position="360"/>
    </location>
</feature>
<dbReference type="Gene3D" id="1.20.140.10">
    <property type="entry name" value="Butyryl-CoA Dehydrogenase, subunit A, domain 3"/>
    <property type="match status" value="1"/>
</dbReference>
<dbReference type="GO" id="GO:0016712">
    <property type="term" value="F:oxidoreductase activity, acting on paired donors, with incorporation or reduction of molecular oxygen, reduced flavin or flavoprotein as one donor, and incorporation of one atom of oxygen"/>
    <property type="evidence" value="ECO:0007669"/>
    <property type="project" value="TreeGrafter"/>
</dbReference>
<dbReference type="KEGG" id="sgm:GCM10017557_29930"/>
<keyword evidence="4" id="KW-1185">Reference proteome</keyword>
<proteinExistence type="predicted"/>
<dbReference type="EMBL" id="AP023440">
    <property type="protein sequence ID" value="BCL28134.1"/>
    <property type="molecule type" value="Genomic_DNA"/>
</dbReference>
<dbReference type="SUPFAM" id="SSF47203">
    <property type="entry name" value="Acyl-CoA dehydrogenase C-terminal domain-like"/>
    <property type="match status" value="1"/>
</dbReference>
<gene>
    <name evidence="3" type="ORF">GCM10017557_29930</name>
</gene>
<dbReference type="Pfam" id="PF08028">
    <property type="entry name" value="Acyl-CoA_dh_2"/>
    <property type="match status" value="1"/>
</dbReference>
<dbReference type="AlphaFoldDB" id="A0A7G1P2S9"/>
<dbReference type="InterPro" id="IPR037069">
    <property type="entry name" value="AcylCoA_DH/ox_N_sf"/>
</dbReference>
<dbReference type="Gene3D" id="1.10.540.10">
    <property type="entry name" value="Acyl-CoA dehydrogenase/oxidase, N-terminal domain"/>
    <property type="match status" value="1"/>
</dbReference>
<sequence length="376" mass="38801">MRTGGGGVDTMIDDSTDTAHGTIDVLRAHAEKTEQAERPTAESLGALRADGVLALRTPREHGGAWADAGTIARRLTGLGRACPSTAWIAGTCVTAKNIAAKTASDAGAYELFADPDALFCGSGVPAAHGEPVPDGVRINGRWPNVSGCEDAAWAGLAVMVGGGLSFAVVPVADLAVERTWHMAGMRGTGSHTLVATDLLVPATRIAPIGQTEAANPFAPGDILLYSLTVLAPVVGAALGALDTVDAMFAAGNRKPFMTAYSRMSESPGARHWLAEAAHLVGRAQNTMLAVAEAADAADAEGLTGADLPRLRMDVADAARDCRAAVERMLDLHGAGGFANAHTLQRHWRDIAVGSRHPHLNPYLAAETFGTALTASP</sequence>
<evidence type="ECO:0000259" key="2">
    <source>
        <dbReference type="Pfam" id="PF08028"/>
    </source>
</evidence>
<keyword evidence="1" id="KW-0560">Oxidoreductase</keyword>
<dbReference type="InterPro" id="IPR050741">
    <property type="entry name" value="Acyl-CoA_dehydrogenase"/>
</dbReference>
<dbReference type="InterPro" id="IPR046373">
    <property type="entry name" value="Acyl-CoA_Oxase/DH_mid-dom_sf"/>
</dbReference>
<evidence type="ECO:0000256" key="1">
    <source>
        <dbReference type="ARBA" id="ARBA00023002"/>
    </source>
</evidence>
<dbReference type="Proteomes" id="UP000516444">
    <property type="component" value="Chromosome"/>
</dbReference>
<dbReference type="PANTHER" id="PTHR48083:SF19">
    <property type="entry name" value="FLAVIN-DEPENDENT MONOOXYGENASE, OXYGENASE SUBUNIT HSAA"/>
    <property type="match status" value="1"/>
</dbReference>
<dbReference type="GO" id="GO:0005737">
    <property type="term" value="C:cytoplasm"/>
    <property type="evidence" value="ECO:0007669"/>
    <property type="project" value="TreeGrafter"/>
</dbReference>
<organism evidence="3 4">
    <name type="scientific">Streptomyces aurantiacus</name>
    <dbReference type="NCBI Taxonomy" id="47760"/>
    <lineage>
        <taxon>Bacteria</taxon>
        <taxon>Bacillati</taxon>
        <taxon>Actinomycetota</taxon>
        <taxon>Actinomycetes</taxon>
        <taxon>Kitasatosporales</taxon>
        <taxon>Streptomycetaceae</taxon>
        <taxon>Streptomyces</taxon>
        <taxon>Streptomyces aurantiacus group</taxon>
    </lineage>
</organism>
<dbReference type="Gene3D" id="2.40.110.10">
    <property type="entry name" value="Butyryl-CoA Dehydrogenase, subunit A, domain 2"/>
    <property type="match status" value="1"/>
</dbReference>
<evidence type="ECO:0000313" key="3">
    <source>
        <dbReference type="EMBL" id="BCL28134.1"/>
    </source>
</evidence>
<name>A0A7G1P2S9_9ACTN</name>
<dbReference type="SUPFAM" id="SSF56645">
    <property type="entry name" value="Acyl-CoA dehydrogenase NM domain-like"/>
    <property type="match status" value="1"/>
</dbReference>
<dbReference type="GO" id="GO:0050660">
    <property type="term" value="F:flavin adenine dinucleotide binding"/>
    <property type="evidence" value="ECO:0007669"/>
    <property type="project" value="InterPro"/>
</dbReference>
<dbReference type="PIRSF" id="PIRSF016578">
    <property type="entry name" value="HsaA"/>
    <property type="match status" value="1"/>
</dbReference>
<dbReference type="InterPro" id="IPR036250">
    <property type="entry name" value="AcylCo_DH-like_C"/>
</dbReference>
<dbReference type="InterPro" id="IPR009100">
    <property type="entry name" value="AcylCoA_DH/oxidase_NM_dom_sf"/>
</dbReference>
<protein>
    <submittedName>
        <fullName evidence="3">Acyl-CoA dehydrogenase</fullName>
    </submittedName>
</protein>
<dbReference type="PANTHER" id="PTHR48083">
    <property type="entry name" value="MEDIUM-CHAIN SPECIFIC ACYL-COA DEHYDROGENASE, MITOCHONDRIAL-RELATED"/>
    <property type="match status" value="1"/>
</dbReference>
<accession>A0A7G1P2S9</accession>